<organism evidence="1 2">
    <name type="scientific">Aspergillus brunneoviolaceus CBS 621.78</name>
    <dbReference type="NCBI Taxonomy" id="1450534"/>
    <lineage>
        <taxon>Eukaryota</taxon>
        <taxon>Fungi</taxon>
        <taxon>Dikarya</taxon>
        <taxon>Ascomycota</taxon>
        <taxon>Pezizomycotina</taxon>
        <taxon>Eurotiomycetes</taxon>
        <taxon>Eurotiomycetidae</taxon>
        <taxon>Eurotiales</taxon>
        <taxon>Aspergillaceae</taxon>
        <taxon>Aspergillus</taxon>
        <taxon>Aspergillus subgen. Circumdati</taxon>
    </lineage>
</organism>
<dbReference type="Proteomes" id="UP000249057">
    <property type="component" value="Unassembled WGS sequence"/>
</dbReference>
<reference evidence="1" key="1">
    <citation type="submission" date="2018-02" db="EMBL/GenBank/DDBJ databases">
        <title>The genomes of Aspergillus section Nigri reveals drivers in fungal speciation.</title>
        <authorList>
            <consortium name="DOE Joint Genome Institute"/>
            <person name="Vesth T.C."/>
            <person name="Nybo J."/>
            <person name="Theobald S."/>
            <person name="Brandl J."/>
            <person name="Frisvad J.C."/>
            <person name="Nielsen K.F."/>
            <person name="Lyhne E.K."/>
            <person name="Kogle M.E."/>
            <person name="Kuo A."/>
            <person name="Riley R."/>
            <person name="Clum A."/>
            <person name="Nolan M."/>
            <person name="Lipzen A."/>
            <person name="Salamov A."/>
            <person name="Henrissat B."/>
            <person name="Wiebenga A."/>
            <person name="De vries R.P."/>
            <person name="Grigoriev I.V."/>
            <person name="Mortensen U.H."/>
            <person name="Andersen M.R."/>
            <person name="Baker S.E."/>
        </authorList>
    </citation>
    <scope>NUCLEOTIDE SEQUENCE</scope>
    <source>
        <strain evidence="1">CBS 621.78</strain>
    </source>
</reference>
<evidence type="ECO:0000313" key="2">
    <source>
        <dbReference type="Proteomes" id="UP000249057"/>
    </source>
</evidence>
<dbReference type="EMBL" id="KZ825385">
    <property type="protein sequence ID" value="RAH41591.1"/>
    <property type="molecule type" value="Genomic_DNA"/>
</dbReference>
<accession>A0ACD1FX52</accession>
<sequence>MSLCISLPILSGILSLLLNLPFMYSGCPRLVNVNLQNGSSSIQSFTPIKCERHRTMTRKGRAGHEGSSRGEINLPFHPPTHPILPFHTSLPPPLSLLIIEPSIDLNPLLMMNAWRDVTWPGPYPKHDLT</sequence>
<proteinExistence type="predicted"/>
<name>A0ACD1FX52_9EURO</name>
<keyword evidence="2" id="KW-1185">Reference proteome</keyword>
<evidence type="ECO:0000313" key="1">
    <source>
        <dbReference type="EMBL" id="RAH41591.1"/>
    </source>
</evidence>
<protein>
    <submittedName>
        <fullName evidence="1">Uncharacterized protein</fullName>
    </submittedName>
</protein>
<gene>
    <name evidence="1" type="ORF">BO95DRAFT_260360</name>
</gene>